<feature type="compositionally biased region" description="Acidic residues" evidence="1">
    <location>
        <begin position="176"/>
        <end position="196"/>
    </location>
</feature>
<feature type="compositionally biased region" description="Basic and acidic residues" evidence="1">
    <location>
        <begin position="53"/>
        <end position="97"/>
    </location>
</feature>
<accession>A0A8E2F697</accession>
<dbReference type="OrthoDB" id="273917at2759"/>
<organism evidence="2 3">
    <name type="scientific">Glonium stellatum</name>
    <dbReference type="NCBI Taxonomy" id="574774"/>
    <lineage>
        <taxon>Eukaryota</taxon>
        <taxon>Fungi</taxon>
        <taxon>Dikarya</taxon>
        <taxon>Ascomycota</taxon>
        <taxon>Pezizomycotina</taxon>
        <taxon>Dothideomycetes</taxon>
        <taxon>Pleosporomycetidae</taxon>
        <taxon>Gloniales</taxon>
        <taxon>Gloniaceae</taxon>
        <taxon>Glonium</taxon>
    </lineage>
</organism>
<feature type="compositionally biased region" description="Basic and acidic residues" evidence="1">
    <location>
        <begin position="207"/>
        <end position="216"/>
    </location>
</feature>
<dbReference type="EMBL" id="KV749060">
    <property type="protein sequence ID" value="OCL11335.1"/>
    <property type="molecule type" value="Genomic_DNA"/>
</dbReference>
<dbReference type="AlphaFoldDB" id="A0A8E2F697"/>
<gene>
    <name evidence="2" type="ORF">AOQ84DRAFT_229504</name>
</gene>
<dbReference type="Proteomes" id="UP000250140">
    <property type="component" value="Unassembled WGS sequence"/>
</dbReference>
<feature type="region of interest" description="Disordered" evidence="1">
    <location>
        <begin position="1"/>
        <end position="255"/>
    </location>
</feature>
<feature type="compositionally biased region" description="Pro residues" evidence="1">
    <location>
        <begin position="28"/>
        <end position="51"/>
    </location>
</feature>
<keyword evidence="3" id="KW-1185">Reference proteome</keyword>
<evidence type="ECO:0000313" key="2">
    <source>
        <dbReference type="EMBL" id="OCL11335.1"/>
    </source>
</evidence>
<proteinExistence type="predicted"/>
<name>A0A8E2F697_9PEZI</name>
<reference evidence="2 3" key="1">
    <citation type="journal article" date="2016" name="Nat. Commun.">
        <title>Ectomycorrhizal ecology is imprinted in the genome of the dominant symbiotic fungus Cenococcum geophilum.</title>
        <authorList>
            <consortium name="DOE Joint Genome Institute"/>
            <person name="Peter M."/>
            <person name="Kohler A."/>
            <person name="Ohm R.A."/>
            <person name="Kuo A."/>
            <person name="Krutzmann J."/>
            <person name="Morin E."/>
            <person name="Arend M."/>
            <person name="Barry K.W."/>
            <person name="Binder M."/>
            <person name="Choi C."/>
            <person name="Clum A."/>
            <person name="Copeland A."/>
            <person name="Grisel N."/>
            <person name="Haridas S."/>
            <person name="Kipfer T."/>
            <person name="LaButti K."/>
            <person name="Lindquist E."/>
            <person name="Lipzen A."/>
            <person name="Maire R."/>
            <person name="Meier B."/>
            <person name="Mihaltcheva S."/>
            <person name="Molinier V."/>
            <person name="Murat C."/>
            <person name="Poggeler S."/>
            <person name="Quandt C.A."/>
            <person name="Sperisen C."/>
            <person name="Tritt A."/>
            <person name="Tisserant E."/>
            <person name="Crous P.W."/>
            <person name="Henrissat B."/>
            <person name="Nehls U."/>
            <person name="Egli S."/>
            <person name="Spatafora J.W."/>
            <person name="Grigoriev I.V."/>
            <person name="Martin F.M."/>
        </authorList>
    </citation>
    <scope>NUCLEOTIDE SEQUENCE [LARGE SCALE GENOMIC DNA]</scope>
    <source>
        <strain evidence="2 3">CBS 207.34</strain>
    </source>
</reference>
<sequence>MSDSYRPRHRGGKLYPPRGPRYKDRDAPPPPPPPPPARDLPPRPRNSPPPIYRFKEGDSYRPDHGTRDSYHSPNGRHLDDRMDDSYSHRSDRRDEFTFRSAPDGPRFTTTTTDSPRPHRRLRQNATHGYNEKRGRGGFFRPIAPYERPLLQSRRDRTPEQMQGMADGSTRFLAPEDVSESEADMEMESEMESEMEESAAIVANSGDTKAEDSETPSRKKIRVHAQRQTDGDSVPKWSNPDPYTVLPPPDETQAKKKDVVQLIRKAKVTHSEKTASTNPVADNDDFISFNFGDEALHTSVTVISSILNALALLVLLRPF</sequence>
<evidence type="ECO:0000313" key="3">
    <source>
        <dbReference type="Proteomes" id="UP000250140"/>
    </source>
</evidence>
<protein>
    <submittedName>
        <fullName evidence="2">Uncharacterized protein</fullName>
    </submittedName>
</protein>
<evidence type="ECO:0000256" key="1">
    <source>
        <dbReference type="SAM" id="MobiDB-lite"/>
    </source>
</evidence>